<dbReference type="Pfam" id="PF13730">
    <property type="entry name" value="HTH_36"/>
    <property type="match status" value="1"/>
</dbReference>
<feature type="region of interest" description="Disordered" evidence="1">
    <location>
        <begin position="97"/>
        <end position="151"/>
    </location>
</feature>
<feature type="compositionally biased region" description="Polar residues" evidence="1">
    <location>
        <begin position="100"/>
        <end position="122"/>
    </location>
</feature>
<evidence type="ECO:0000313" key="3">
    <source>
        <dbReference type="Proteomes" id="UP000249066"/>
    </source>
</evidence>
<sequence length="253" mass="27476">MSRDVAALVYSRKFGSMARKAVMAYFAERANDDGSGIWSSKQRIADEIECSKQTVLTTVKALIADGLLVEAGLHKTTNGHTIIYDIKLDAVASLPRSRGSDQGVQITTGQNLDRSSEFTSRGQAALPKPSLNRPISQKTSSSSRMRARESADFEVPDWIPSAAWNGWLEMRKRAGKPPGERACQLAVEKLRKLADDGHPPDRVLDQSTLNGWSGLFEVKELKNERSGQSGRPAPGRNLTASIAAALDLDRAAG</sequence>
<dbReference type="EMBL" id="QFNN01000092">
    <property type="protein sequence ID" value="PZO88397.1"/>
    <property type="molecule type" value="Genomic_DNA"/>
</dbReference>
<organism evidence="2 3">
    <name type="scientific">Sphingomonas sanxanigenens</name>
    <dbReference type="NCBI Taxonomy" id="397260"/>
    <lineage>
        <taxon>Bacteria</taxon>
        <taxon>Pseudomonadati</taxon>
        <taxon>Pseudomonadota</taxon>
        <taxon>Alphaproteobacteria</taxon>
        <taxon>Sphingomonadales</taxon>
        <taxon>Sphingomonadaceae</taxon>
        <taxon>Sphingomonas</taxon>
    </lineage>
</organism>
<evidence type="ECO:0000313" key="2">
    <source>
        <dbReference type="EMBL" id="PZO88397.1"/>
    </source>
</evidence>
<protein>
    <recommendedName>
        <fullName evidence="4">Helix-turn-helix domain-containing protein</fullName>
    </recommendedName>
</protein>
<evidence type="ECO:0008006" key="4">
    <source>
        <dbReference type="Google" id="ProtNLM"/>
    </source>
</evidence>
<dbReference type="AlphaFoldDB" id="A0A2W5A533"/>
<proteinExistence type="predicted"/>
<accession>A0A2W5A533</accession>
<evidence type="ECO:0000256" key="1">
    <source>
        <dbReference type="SAM" id="MobiDB-lite"/>
    </source>
</evidence>
<dbReference type="Proteomes" id="UP000249066">
    <property type="component" value="Unassembled WGS sequence"/>
</dbReference>
<name>A0A2W5A533_9SPHN</name>
<reference evidence="2 3" key="1">
    <citation type="submission" date="2017-08" db="EMBL/GenBank/DDBJ databases">
        <title>Infants hospitalized years apart are colonized by the same room-sourced microbial strains.</title>
        <authorList>
            <person name="Brooks B."/>
            <person name="Olm M.R."/>
            <person name="Firek B.A."/>
            <person name="Baker R."/>
            <person name="Thomas B.C."/>
            <person name="Morowitz M.J."/>
            <person name="Banfield J.F."/>
        </authorList>
    </citation>
    <scope>NUCLEOTIDE SEQUENCE [LARGE SCALE GENOMIC DNA]</scope>
    <source>
        <strain evidence="2">S2_018_000_R2_101</strain>
    </source>
</reference>
<gene>
    <name evidence="2" type="ORF">DI623_12780</name>
</gene>
<comment type="caution">
    <text evidence="2">The sequence shown here is derived from an EMBL/GenBank/DDBJ whole genome shotgun (WGS) entry which is preliminary data.</text>
</comment>